<dbReference type="RefSeq" id="WP_055942349.1">
    <property type="nucleotide sequence ID" value="NZ_LLKB01000001.1"/>
</dbReference>
<name>A0AAW3JWE2_9FIRM</name>
<proteinExistence type="inferred from homology"/>
<comment type="caution">
    <text evidence="4">The sequence shown here is derived from an EMBL/GenBank/DDBJ whole genome shotgun (WGS) entry which is preliminary data.</text>
</comment>
<dbReference type="PANTHER" id="PTHR33392:SF6">
    <property type="entry name" value="POLYISOPRENYL-TEICHOIC ACID--PEPTIDOGLYCAN TEICHOIC ACID TRANSFERASE TAGU"/>
    <property type="match status" value="1"/>
</dbReference>
<evidence type="ECO:0000313" key="4">
    <source>
        <dbReference type="EMBL" id="KQC86616.1"/>
    </source>
</evidence>
<dbReference type="Proteomes" id="UP000050833">
    <property type="component" value="Unassembled WGS sequence"/>
</dbReference>
<dbReference type="PANTHER" id="PTHR33392">
    <property type="entry name" value="POLYISOPRENYL-TEICHOIC ACID--PEPTIDOGLYCAN TEICHOIC ACID TRANSFERASE TAGU"/>
    <property type="match status" value="1"/>
</dbReference>
<evidence type="ECO:0000259" key="3">
    <source>
        <dbReference type="Pfam" id="PF03816"/>
    </source>
</evidence>
<sequence length="368" mass="41779">MEENRRNSDRNSFKKRSRKKRKKKVLKNVLLSICLIISIAAGYFAARAQVMFNQSLNHVKRNYDSALATVDLSGIHVDSDNDIVNLLFIGNDHRKEWNGFVEEGLPDVMMIGTLDKKHKSLKLTSLLRDMKIYSSSSGKYRKLNECFNDGGIKGIYKAIAENFNIKLDGYVMVGFDAFTQAINTIGGVEVELTQTEVDYLSKTNFIRKKKYRKGLKVGKQKLNGYQALGYCRIRKGYDVIGKPVVTANGLTDDYGRTWRQRTVISAVFAKMKKQPLSKWLEVGNKVLSNIETDLDNDKIMSLMKDTVFLGTADVKQLQIPMEGYFTTSSDGAYLLSTNSSETDWSTNADILKNFIFKYNGKDEFKYGK</sequence>
<feature type="region of interest" description="Disordered" evidence="2">
    <location>
        <begin position="1"/>
        <end position="20"/>
    </location>
</feature>
<evidence type="ECO:0000313" key="5">
    <source>
        <dbReference type="Proteomes" id="UP000050833"/>
    </source>
</evidence>
<dbReference type="Pfam" id="PF03816">
    <property type="entry name" value="LytR_cpsA_psr"/>
    <property type="match status" value="1"/>
</dbReference>
<reference evidence="4 5" key="1">
    <citation type="submission" date="2015-10" db="EMBL/GenBank/DDBJ databases">
        <title>Butyribacter intestini gen. nov., sp. nov., a butyric acid-producing bacterium of the family Lachnospiraceae isolated from the human faeces.</title>
        <authorList>
            <person name="Zou Y."/>
            <person name="Xue W."/>
            <person name="Luo G."/>
            <person name="Lv M."/>
        </authorList>
    </citation>
    <scope>NUCLEOTIDE SEQUENCE [LARGE SCALE GENOMIC DNA]</scope>
    <source>
        <strain evidence="4 5">TF01-11</strain>
    </source>
</reference>
<accession>A0AAW3JWE2</accession>
<feature type="domain" description="Cell envelope-related transcriptional attenuator" evidence="3">
    <location>
        <begin position="107"/>
        <end position="272"/>
    </location>
</feature>
<dbReference type="NCBIfam" id="TIGR00350">
    <property type="entry name" value="lytR_cpsA_psr"/>
    <property type="match status" value="1"/>
</dbReference>
<keyword evidence="5" id="KW-1185">Reference proteome</keyword>
<dbReference type="Gene3D" id="3.40.630.190">
    <property type="entry name" value="LCP protein"/>
    <property type="match status" value="1"/>
</dbReference>
<evidence type="ECO:0000256" key="2">
    <source>
        <dbReference type="SAM" id="MobiDB-lite"/>
    </source>
</evidence>
<feature type="compositionally biased region" description="Basic and acidic residues" evidence="2">
    <location>
        <begin position="1"/>
        <end position="12"/>
    </location>
</feature>
<gene>
    <name evidence="4" type="ORF">APZ18_05475</name>
</gene>
<evidence type="ECO:0000256" key="1">
    <source>
        <dbReference type="ARBA" id="ARBA00006068"/>
    </source>
</evidence>
<dbReference type="InterPro" id="IPR004474">
    <property type="entry name" value="LytR_CpsA_psr"/>
</dbReference>
<dbReference type="InterPro" id="IPR050922">
    <property type="entry name" value="LytR/CpsA/Psr_CW_biosynth"/>
</dbReference>
<dbReference type="EMBL" id="LLKB01000001">
    <property type="protein sequence ID" value="KQC86616.1"/>
    <property type="molecule type" value="Genomic_DNA"/>
</dbReference>
<protein>
    <recommendedName>
        <fullName evidence="3">Cell envelope-related transcriptional attenuator domain-containing protein</fullName>
    </recommendedName>
</protein>
<dbReference type="AlphaFoldDB" id="A0AAW3JWE2"/>
<comment type="similarity">
    <text evidence="1">Belongs to the LytR/CpsA/Psr (LCP) family.</text>
</comment>
<organism evidence="4 5">
    <name type="scientific">Butyribacter intestini</name>
    <dbReference type="NCBI Taxonomy" id="1703332"/>
    <lineage>
        <taxon>Bacteria</taxon>
        <taxon>Bacillati</taxon>
        <taxon>Bacillota</taxon>
        <taxon>Clostridia</taxon>
        <taxon>Lachnospirales</taxon>
        <taxon>Lachnospiraceae</taxon>
        <taxon>Butyribacter</taxon>
    </lineage>
</organism>